<gene>
    <name evidence="1" type="ORF">BofuT4_uP007270.1</name>
</gene>
<accession>G2XXH1</accession>
<reference evidence="2" key="1">
    <citation type="journal article" date="2011" name="PLoS Genet.">
        <title>Genomic analysis of the necrotrophic fungal pathogens Sclerotinia sclerotiorum and Botrytis cinerea.</title>
        <authorList>
            <person name="Amselem J."/>
            <person name="Cuomo C.A."/>
            <person name="van Kan J.A."/>
            <person name="Viaud M."/>
            <person name="Benito E.P."/>
            <person name="Couloux A."/>
            <person name="Coutinho P.M."/>
            <person name="de Vries R.P."/>
            <person name="Dyer P.S."/>
            <person name="Fillinger S."/>
            <person name="Fournier E."/>
            <person name="Gout L."/>
            <person name="Hahn M."/>
            <person name="Kohn L."/>
            <person name="Lapalu N."/>
            <person name="Plummer K.M."/>
            <person name="Pradier J.M."/>
            <person name="Quevillon E."/>
            <person name="Sharon A."/>
            <person name="Simon A."/>
            <person name="ten Have A."/>
            <person name="Tudzynski B."/>
            <person name="Tudzynski P."/>
            <person name="Wincker P."/>
            <person name="Andrew M."/>
            <person name="Anthouard V."/>
            <person name="Beever R.E."/>
            <person name="Beffa R."/>
            <person name="Benoit I."/>
            <person name="Bouzid O."/>
            <person name="Brault B."/>
            <person name="Chen Z."/>
            <person name="Choquer M."/>
            <person name="Collemare J."/>
            <person name="Cotton P."/>
            <person name="Danchin E.G."/>
            <person name="Da Silva C."/>
            <person name="Gautier A."/>
            <person name="Giraud C."/>
            <person name="Giraud T."/>
            <person name="Gonzalez C."/>
            <person name="Grossetete S."/>
            <person name="Guldener U."/>
            <person name="Henrissat B."/>
            <person name="Howlett B.J."/>
            <person name="Kodira C."/>
            <person name="Kretschmer M."/>
            <person name="Lappartient A."/>
            <person name="Leroch M."/>
            <person name="Levis C."/>
            <person name="Mauceli E."/>
            <person name="Neuveglise C."/>
            <person name="Oeser B."/>
            <person name="Pearson M."/>
            <person name="Poulain J."/>
            <person name="Poussereau N."/>
            <person name="Quesneville H."/>
            <person name="Rascle C."/>
            <person name="Schumacher J."/>
            <person name="Segurens B."/>
            <person name="Sexton A."/>
            <person name="Silva E."/>
            <person name="Sirven C."/>
            <person name="Soanes D.M."/>
            <person name="Talbot N.J."/>
            <person name="Templeton M."/>
            <person name="Yandava C."/>
            <person name="Yarden O."/>
            <person name="Zeng Q."/>
            <person name="Rollins J.A."/>
            <person name="Lebrun M.H."/>
            <person name="Dickman M."/>
        </authorList>
    </citation>
    <scope>NUCLEOTIDE SEQUENCE [LARGE SCALE GENOMIC DNA]</scope>
    <source>
        <strain evidence="2">T4</strain>
    </source>
</reference>
<protein>
    <submittedName>
        <fullName evidence="1">Uncharacterized protein</fullName>
    </submittedName>
</protein>
<sequence>MRARAPEHSIDEPHARFCTSLGKEERIRGPSVLSNTLSISESNRNFDSRTCPVWKIPCNLSGIYVTFINIDNMS</sequence>
<name>G2XXH1_BOTF4</name>
<dbReference type="InParanoid" id="G2XXH1"/>
<dbReference type="Proteomes" id="UP000008177">
    <property type="component" value="Unplaced contigs"/>
</dbReference>
<dbReference type="EMBL" id="FQ790275">
    <property type="protein sequence ID" value="CCD45010.1"/>
    <property type="molecule type" value="Genomic_DNA"/>
</dbReference>
<dbReference type="AlphaFoldDB" id="G2XXH1"/>
<evidence type="ECO:0000313" key="1">
    <source>
        <dbReference type="EMBL" id="CCD45010.1"/>
    </source>
</evidence>
<dbReference type="HOGENOM" id="CLU_2687508_0_0_1"/>
<evidence type="ECO:0000313" key="2">
    <source>
        <dbReference type="Proteomes" id="UP000008177"/>
    </source>
</evidence>
<organism evidence="1 2">
    <name type="scientific">Botryotinia fuckeliana (strain T4)</name>
    <name type="common">Noble rot fungus</name>
    <name type="synonym">Botrytis cinerea</name>
    <dbReference type="NCBI Taxonomy" id="999810"/>
    <lineage>
        <taxon>Eukaryota</taxon>
        <taxon>Fungi</taxon>
        <taxon>Dikarya</taxon>
        <taxon>Ascomycota</taxon>
        <taxon>Pezizomycotina</taxon>
        <taxon>Leotiomycetes</taxon>
        <taxon>Helotiales</taxon>
        <taxon>Sclerotiniaceae</taxon>
        <taxon>Botrytis</taxon>
    </lineage>
</organism>
<proteinExistence type="predicted"/>